<feature type="compositionally biased region" description="Low complexity" evidence="1">
    <location>
        <begin position="639"/>
        <end position="651"/>
    </location>
</feature>
<feature type="compositionally biased region" description="Basic and acidic residues" evidence="1">
    <location>
        <begin position="39"/>
        <end position="57"/>
    </location>
</feature>
<feature type="compositionally biased region" description="Basic residues" evidence="1">
    <location>
        <begin position="652"/>
        <end position="664"/>
    </location>
</feature>
<organism evidence="2 3">
    <name type="scientific">Cytospora paraplurivora</name>
    <dbReference type="NCBI Taxonomy" id="2898453"/>
    <lineage>
        <taxon>Eukaryota</taxon>
        <taxon>Fungi</taxon>
        <taxon>Dikarya</taxon>
        <taxon>Ascomycota</taxon>
        <taxon>Pezizomycotina</taxon>
        <taxon>Sordariomycetes</taxon>
        <taxon>Sordariomycetidae</taxon>
        <taxon>Diaporthales</taxon>
        <taxon>Cytosporaceae</taxon>
        <taxon>Cytospora</taxon>
    </lineage>
</organism>
<sequence length="718" mass="80585">MEQSSDAQYDGDSESSYKEHIKRKSPPPKTSTSSTPRYSLRDTSDQKRPSRYRKMDPSNDPNGFTQPRPPFNEELAKLVPWKTVPLDHPGPLPSEVAYEQLLAKRERKKNNPSDGKDEVPFKPFQEVQNGESPGPCVAHLSRRTLEKDPLRLDDPSIFDNTKFRPPSDEWNFRDQCNPEIPLDEFGDDDDQEMLELERRKAYYVDWTQLQNGVRWAVIHDLTQDYGFSGTIQLLSLTVDEVISFKTLYRSEKAKWDAYQARIAGEVQDAIKRAPNECTRPFPRAGPNAPPPAHAFEPVTSSLSKDEIKKGYRYLRFMGLNKYAANFDKWYGSGGAFFEIPEVLDLNLDFENPVYYRYPALPQPSGGTLHQAADIEQVVEQPFAGAPRSPGMPNPAHGVHWPPLIDYNYNPDAMDLASQAFRLPVDSNEASASQDARDGDYPLPDTKYADFVPVIFDPIDRIRAEVDEEFRRKMNPDRVIINGNAKEELGSGLEQAGYRYMTEADVLPMFEDEAGFLYAPDDKDFVPHFDLNVRNKDNDWSAKMFSEVMEENFLTDFALDVPTSNSNEVATNNAPQVPAVGASASKWGRRYNNPSPHENVDDSDPVLDAFLPEQDDPKDGDYEQRSKKRKRGSAQRKTAAGKAPPGSAAKAARAPRKPRQPRKKANPSEIASQHPQTANALPQFGKTVSPARTAYGAVSQQSSRPSAAEPVPGPTEKGD</sequence>
<proteinExistence type="predicted"/>
<feature type="region of interest" description="Disordered" evidence="1">
    <location>
        <begin position="584"/>
        <end position="718"/>
    </location>
</feature>
<evidence type="ECO:0000313" key="3">
    <source>
        <dbReference type="Proteomes" id="UP001320245"/>
    </source>
</evidence>
<keyword evidence="3" id="KW-1185">Reference proteome</keyword>
<protein>
    <submittedName>
        <fullName evidence="2">Uncharacterized protein</fullName>
    </submittedName>
</protein>
<reference evidence="2 3" key="1">
    <citation type="journal article" date="2023" name="PLoS ONE">
        <title>Cytospora paraplurivora sp. nov. isolated from orchards with fruit tree decline syndrome in Ontario, Canada.</title>
        <authorList>
            <person name="Ilyukhin E."/>
            <person name="Nguyen H.D.T."/>
            <person name="Castle A.J."/>
            <person name="Ellouze W."/>
        </authorList>
    </citation>
    <scope>NUCLEOTIDE SEQUENCE [LARGE SCALE GENOMIC DNA]</scope>
    <source>
        <strain evidence="2 3">FDS-564</strain>
    </source>
</reference>
<comment type="caution">
    <text evidence="2">The sequence shown here is derived from an EMBL/GenBank/DDBJ whole genome shotgun (WGS) entry which is preliminary data.</text>
</comment>
<feature type="compositionally biased region" description="Polar residues" evidence="1">
    <location>
        <begin position="668"/>
        <end position="679"/>
    </location>
</feature>
<feature type="compositionally biased region" description="Basic and acidic residues" evidence="1">
    <location>
        <begin position="109"/>
        <end position="120"/>
    </location>
</feature>
<evidence type="ECO:0000313" key="2">
    <source>
        <dbReference type="EMBL" id="KAK7748639.1"/>
    </source>
</evidence>
<dbReference type="Proteomes" id="UP001320245">
    <property type="component" value="Unassembled WGS sequence"/>
</dbReference>
<feature type="compositionally biased region" description="Basic and acidic residues" evidence="1">
    <location>
        <begin position="614"/>
        <end position="624"/>
    </location>
</feature>
<evidence type="ECO:0000256" key="1">
    <source>
        <dbReference type="SAM" id="MobiDB-lite"/>
    </source>
</evidence>
<feature type="region of interest" description="Disordered" evidence="1">
    <location>
        <begin position="1"/>
        <end position="137"/>
    </location>
</feature>
<gene>
    <name evidence="2" type="ORF">SLS53_000660</name>
</gene>
<dbReference type="EMBL" id="JAJSPL020000002">
    <property type="protein sequence ID" value="KAK7748639.1"/>
    <property type="molecule type" value="Genomic_DNA"/>
</dbReference>
<dbReference type="AlphaFoldDB" id="A0AAN9YN96"/>
<accession>A0AAN9YN96</accession>
<name>A0AAN9YN96_9PEZI</name>